<evidence type="ECO:0000313" key="2">
    <source>
        <dbReference type="Proteomes" id="UP000184268"/>
    </source>
</evidence>
<organism evidence="1 2">
    <name type="scientific">Ferrimonas marina</name>
    <dbReference type="NCBI Taxonomy" id="299255"/>
    <lineage>
        <taxon>Bacteria</taxon>
        <taxon>Pseudomonadati</taxon>
        <taxon>Pseudomonadota</taxon>
        <taxon>Gammaproteobacteria</taxon>
        <taxon>Alteromonadales</taxon>
        <taxon>Ferrimonadaceae</taxon>
        <taxon>Ferrimonas</taxon>
    </lineage>
</organism>
<dbReference type="Pfam" id="PF10765">
    <property type="entry name" value="Phage_P22_NinX"/>
    <property type="match status" value="1"/>
</dbReference>
<dbReference type="EMBL" id="FQXG01000003">
    <property type="protein sequence ID" value="SHH52834.1"/>
    <property type="molecule type" value="Genomic_DNA"/>
</dbReference>
<protein>
    <submittedName>
        <fullName evidence="1">Uncharacterized protein</fullName>
    </submittedName>
</protein>
<gene>
    <name evidence="1" type="ORF">SAMN02745129_2234</name>
</gene>
<evidence type="ECO:0000313" key="1">
    <source>
        <dbReference type="EMBL" id="SHH52834.1"/>
    </source>
</evidence>
<dbReference type="OrthoDB" id="6902912at2"/>
<dbReference type="Proteomes" id="UP000184268">
    <property type="component" value="Unassembled WGS sequence"/>
</dbReference>
<name>A0A1M5TQ48_9GAMM</name>
<dbReference type="RefSeq" id="WP_067656102.1">
    <property type="nucleotide sequence ID" value="NZ_FQXG01000003.1"/>
</dbReference>
<dbReference type="AlphaFoldDB" id="A0A1M5TQ48"/>
<sequence length="145" mass="16248">MNTVSLQVSDLTGAALDWAVATLHWTQEKLEQRQSEILFDPIGFQNDAPKSSQAGFWIWSSKLNQTSLLIGYDYAPSRRWEQAGPIQEQERIALAPNSDGTLWQATAQDGTVSHGDTPQIALMRAYVASQQGDYIDVPEYFTRDQ</sequence>
<reference evidence="1 2" key="1">
    <citation type="submission" date="2016-11" db="EMBL/GenBank/DDBJ databases">
        <authorList>
            <person name="Jaros S."/>
            <person name="Januszkiewicz K."/>
            <person name="Wedrychowicz H."/>
        </authorList>
    </citation>
    <scope>NUCLEOTIDE SEQUENCE [LARGE SCALE GENOMIC DNA]</scope>
    <source>
        <strain evidence="1 2">DSM 16917</strain>
    </source>
</reference>
<proteinExistence type="predicted"/>
<dbReference type="InterPro" id="IPR019701">
    <property type="entry name" value="Phage_P22_NinX"/>
</dbReference>
<accession>A0A1M5TQ48</accession>
<keyword evidence="2" id="KW-1185">Reference proteome</keyword>